<sequence>MEKDTGSAEWLHSDGTIMLEKAFKTYFKALHAYACTIVKDDALAEDIVQQMFFKLWEKKERITVNQSLAAYLYRAVYHDSLNHLKHAKVKQAYQQHAVYHQSGHTSKTADKLLLGELEQQLYLAMNELPEQCRTIFQMSRFEMLKYQEIADRLGIAVKTVENQVGKALRILRGRLVDFLPLLILLFNR</sequence>
<dbReference type="AlphaFoldDB" id="A0A5B2VK77"/>
<dbReference type="InterPro" id="IPR007627">
    <property type="entry name" value="RNA_pol_sigma70_r2"/>
</dbReference>
<keyword evidence="8" id="KW-1185">Reference proteome</keyword>
<evidence type="ECO:0000259" key="5">
    <source>
        <dbReference type="Pfam" id="PF04542"/>
    </source>
</evidence>
<proteinExistence type="inferred from homology"/>
<dbReference type="NCBIfam" id="TIGR02937">
    <property type="entry name" value="sigma70-ECF"/>
    <property type="match status" value="1"/>
</dbReference>
<reference evidence="7 8" key="2">
    <citation type="submission" date="2019-09" db="EMBL/GenBank/DDBJ databases">
        <authorList>
            <person name="Jin C."/>
        </authorList>
    </citation>
    <scope>NUCLEOTIDE SEQUENCE [LARGE SCALE GENOMIC DNA]</scope>
    <source>
        <strain evidence="7 8">BN140078</strain>
    </source>
</reference>
<protein>
    <submittedName>
        <fullName evidence="7">RNA polymerase sigma-70 factor</fullName>
    </submittedName>
</protein>
<dbReference type="Proteomes" id="UP000324611">
    <property type="component" value="Unassembled WGS sequence"/>
</dbReference>
<dbReference type="InterPro" id="IPR014327">
    <property type="entry name" value="RNA_pol_sigma70_bacteroid"/>
</dbReference>
<keyword evidence="4" id="KW-0804">Transcription</keyword>
<name>A0A5B2VK77_9BACT</name>
<evidence type="ECO:0000313" key="8">
    <source>
        <dbReference type="Proteomes" id="UP000324611"/>
    </source>
</evidence>
<dbReference type="InterPro" id="IPR013324">
    <property type="entry name" value="RNA_pol_sigma_r3/r4-like"/>
</dbReference>
<dbReference type="InterPro" id="IPR013249">
    <property type="entry name" value="RNA_pol_sigma70_r4_t2"/>
</dbReference>
<dbReference type="PANTHER" id="PTHR43133">
    <property type="entry name" value="RNA POLYMERASE ECF-TYPE SIGMA FACTO"/>
    <property type="match status" value="1"/>
</dbReference>
<evidence type="ECO:0000256" key="1">
    <source>
        <dbReference type="ARBA" id="ARBA00010641"/>
    </source>
</evidence>
<dbReference type="InterPro" id="IPR013325">
    <property type="entry name" value="RNA_pol_sigma_r2"/>
</dbReference>
<dbReference type="Pfam" id="PF08281">
    <property type="entry name" value="Sigma70_r4_2"/>
    <property type="match status" value="1"/>
</dbReference>
<feature type="domain" description="RNA polymerase sigma-70 region 2" evidence="5">
    <location>
        <begin position="23"/>
        <end position="87"/>
    </location>
</feature>
<comment type="similarity">
    <text evidence="1">Belongs to the sigma-70 factor family. ECF subfamily.</text>
</comment>
<dbReference type="GO" id="GO:0006352">
    <property type="term" value="P:DNA-templated transcription initiation"/>
    <property type="evidence" value="ECO:0007669"/>
    <property type="project" value="InterPro"/>
</dbReference>
<comment type="caution">
    <text evidence="7">The sequence shown here is derived from an EMBL/GenBank/DDBJ whole genome shotgun (WGS) entry which is preliminary data.</text>
</comment>
<dbReference type="RefSeq" id="WP_149839828.1">
    <property type="nucleotide sequence ID" value="NZ_VUOC01000004.1"/>
</dbReference>
<dbReference type="CDD" id="cd06171">
    <property type="entry name" value="Sigma70_r4"/>
    <property type="match status" value="1"/>
</dbReference>
<dbReference type="GO" id="GO:0003677">
    <property type="term" value="F:DNA binding"/>
    <property type="evidence" value="ECO:0007669"/>
    <property type="project" value="InterPro"/>
</dbReference>
<dbReference type="InterPro" id="IPR039425">
    <property type="entry name" value="RNA_pol_sigma-70-like"/>
</dbReference>
<dbReference type="Pfam" id="PF04542">
    <property type="entry name" value="Sigma70_r2"/>
    <property type="match status" value="1"/>
</dbReference>
<dbReference type="GO" id="GO:0016987">
    <property type="term" value="F:sigma factor activity"/>
    <property type="evidence" value="ECO:0007669"/>
    <property type="project" value="UniProtKB-KW"/>
</dbReference>
<keyword evidence="2" id="KW-0805">Transcription regulation</keyword>
<evidence type="ECO:0000256" key="3">
    <source>
        <dbReference type="ARBA" id="ARBA00023082"/>
    </source>
</evidence>
<dbReference type="InterPro" id="IPR036388">
    <property type="entry name" value="WH-like_DNA-bd_sf"/>
</dbReference>
<evidence type="ECO:0000259" key="6">
    <source>
        <dbReference type="Pfam" id="PF08281"/>
    </source>
</evidence>
<evidence type="ECO:0000256" key="2">
    <source>
        <dbReference type="ARBA" id="ARBA00023015"/>
    </source>
</evidence>
<organism evidence="7 8">
    <name type="scientific">Chitinophaga agrisoli</name>
    <dbReference type="NCBI Taxonomy" id="2607653"/>
    <lineage>
        <taxon>Bacteria</taxon>
        <taxon>Pseudomonadati</taxon>
        <taxon>Bacteroidota</taxon>
        <taxon>Chitinophagia</taxon>
        <taxon>Chitinophagales</taxon>
        <taxon>Chitinophagaceae</taxon>
        <taxon>Chitinophaga</taxon>
    </lineage>
</organism>
<dbReference type="PANTHER" id="PTHR43133:SF46">
    <property type="entry name" value="RNA POLYMERASE SIGMA-70 FACTOR ECF SUBFAMILY"/>
    <property type="match status" value="1"/>
</dbReference>
<dbReference type="NCBIfam" id="TIGR02985">
    <property type="entry name" value="Sig70_bacteroi1"/>
    <property type="match status" value="1"/>
</dbReference>
<dbReference type="SUPFAM" id="SSF88946">
    <property type="entry name" value="Sigma2 domain of RNA polymerase sigma factors"/>
    <property type="match status" value="1"/>
</dbReference>
<evidence type="ECO:0000313" key="7">
    <source>
        <dbReference type="EMBL" id="KAA2238649.1"/>
    </source>
</evidence>
<evidence type="ECO:0000256" key="4">
    <source>
        <dbReference type="ARBA" id="ARBA00023163"/>
    </source>
</evidence>
<feature type="domain" description="RNA polymerase sigma factor 70 region 4 type 2" evidence="6">
    <location>
        <begin position="119"/>
        <end position="169"/>
    </location>
</feature>
<dbReference type="Gene3D" id="1.10.10.10">
    <property type="entry name" value="Winged helix-like DNA-binding domain superfamily/Winged helix DNA-binding domain"/>
    <property type="match status" value="1"/>
</dbReference>
<dbReference type="Gene3D" id="1.10.1740.10">
    <property type="match status" value="1"/>
</dbReference>
<accession>A0A5B2VK77</accession>
<reference evidence="7 8" key="1">
    <citation type="submission" date="2019-09" db="EMBL/GenBank/DDBJ databases">
        <title>Chitinophaga ginsengihumi sp. nov., isolated from soil of ginseng rhizosphere.</title>
        <authorList>
            <person name="Lee J."/>
        </authorList>
    </citation>
    <scope>NUCLEOTIDE SEQUENCE [LARGE SCALE GENOMIC DNA]</scope>
    <source>
        <strain evidence="7 8">BN140078</strain>
    </source>
</reference>
<keyword evidence="3" id="KW-0731">Sigma factor</keyword>
<dbReference type="SUPFAM" id="SSF88659">
    <property type="entry name" value="Sigma3 and sigma4 domains of RNA polymerase sigma factors"/>
    <property type="match status" value="1"/>
</dbReference>
<dbReference type="EMBL" id="VUOC01000004">
    <property type="protein sequence ID" value="KAA2238649.1"/>
    <property type="molecule type" value="Genomic_DNA"/>
</dbReference>
<dbReference type="InterPro" id="IPR014284">
    <property type="entry name" value="RNA_pol_sigma-70_dom"/>
</dbReference>
<gene>
    <name evidence="7" type="ORF">F0L74_20725</name>
</gene>